<feature type="compositionally biased region" description="Polar residues" evidence="1">
    <location>
        <begin position="80"/>
        <end position="89"/>
    </location>
</feature>
<protein>
    <submittedName>
        <fullName evidence="2">Uncharacterized protein</fullName>
    </submittedName>
</protein>
<name>A0A5C7A6S4_9GAMM</name>
<proteinExistence type="predicted"/>
<feature type="region of interest" description="Disordered" evidence="1">
    <location>
        <begin position="1"/>
        <end position="89"/>
    </location>
</feature>
<evidence type="ECO:0000313" key="2">
    <source>
        <dbReference type="EMBL" id="TXD98395.1"/>
    </source>
</evidence>
<feature type="compositionally biased region" description="Basic and acidic residues" evidence="1">
    <location>
        <begin position="35"/>
        <end position="44"/>
    </location>
</feature>
<gene>
    <name evidence="2" type="ORF">ES754_05615</name>
</gene>
<sequence length="89" mass="9818">MTIQPEINKKTVNNEEEVFVDDPAALAPENPEGSYEGRKNDPDIKGPQQKSQETDEIYADPRKDEDIPDGGKNVGDLSAFNLSQEGNDI</sequence>
<dbReference type="EMBL" id="VORZ01000001">
    <property type="protein sequence ID" value="TXD98395.1"/>
    <property type="molecule type" value="Genomic_DNA"/>
</dbReference>
<dbReference type="RefSeq" id="WP_147222817.1">
    <property type="nucleotide sequence ID" value="NZ_CAJGYY010000001.1"/>
</dbReference>
<reference evidence="2 3" key="1">
    <citation type="submission" date="2019-08" db="EMBL/GenBank/DDBJ databases">
        <title>Genome sequence of Psychrobacter frigidicola ACAM304 (type strain).</title>
        <authorList>
            <person name="Bowman J.P."/>
        </authorList>
    </citation>
    <scope>NUCLEOTIDE SEQUENCE [LARGE SCALE GENOMIC DNA]</scope>
    <source>
        <strain evidence="2 3">ACAM 304</strain>
    </source>
</reference>
<evidence type="ECO:0000313" key="3">
    <source>
        <dbReference type="Proteomes" id="UP000321903"/>
    </source>
</evidence>
<dbReference type="OrthoDB" id="6658795at2"/>
<keyword evidence="3" id="KW-1185">Reference proteome</keyword>
<dbReference type="Proteomes" id="UP000321903">
    <property type="component" value="Unassembled WGS sequence"/>
</dbReference>
<organism evidence="2 3">
    <name type="scientific">Psychrobacter frigidicola</name>
    <dbReference type="NCBI Taxonomy" id="45611"/>
    <lineage>
        <taxon>Bacteria</taxon>
        <taxon>Pseudomonadati</taxon>
        <taxon>Pseudomonadota</taxon>
        <taxon>Gammaproteobacteria</taxon>
        <taxon>Moraxellales</taxon>
        <taxon>Moraxellaceae</taxon>
        <taxon>Psychrobacter</taxon>
    </lineage>
</organism>
<comment type="caution">
    <text evidence="2">The sequence shown here is derived from an EMBL/GenBank/DDBJ whole genome shotgun (WGS) entry which is preliminary data.</text>
</comment>
<evidence type="ECO:0000256" key="1">
    <source>
        <dbReference type="SAM" id="MobiDB-lite"/>
    </source>
</evidence>
<accession>A0A5C7A6S4</accession>
<dbReference type="AlphaFoldDB" id="A0A5C7A6S4"/>